<accession>A0A9N9H2R9</accession>
<gene>
    <name evidence="2" type="ORF">AMORRO_LOCUS9606</name>
</gene>
<evidence type="ECO:0000313" key="2">
    <source>
        <dbReference type="EMBL" id="CAG8643031.1"/>
    </source>
</evidence>
<reference evidence="2" key="1">
    <citation type="submission" date="2021-06" db="EMBL/GenBank/DDBJ databases">
        <authorList>
            <person name="Kallberg Y."/>
            <person name="Tangrot J."/>
            <person name="Rosling A."/>
        </authorList>
    </citation>
    <scope>NUCLEOTIDE SEQUENCE</scope>
    <source>
        <strain evidence="2">CL551</strain>
    </source>
</reference>
<dbReference type="AlphaFoldDB" id="A0A9N9H2R9"/>
<keyword evidence="3" id="KW-1185">Reference proteome</keyword>
<evidence type="ECO:0000313" key="3">
    <source>
        <dbReference type="Proteomes" id="UP000789342"/>
    </source>
</evidence>
<feature type="compositionally biased region" description="Basic and acidic residues" evidence="1">
    <location>
        <begin position="28"/>
        <end position="38"/>
    </location>
</feature>
<feature type="region of interest" description="Disordered" evidence="1">
    <location>
        <begin position="17"/>
        <end position="48"/>
    </location>
</feature>
<organism evidence="2 3">
    <name type="scientific">Acaulospora morrowiae</name>
    <dbReference type="NCBI Taxonomy" id="94023"/>
    <lineage>
        <taxon>Eukaryota</taxon>
        <taxon>Fungi</taxon>
        <taxon>Fungi incertae sedis</taxon>
        <taxon>Mucoromycota</taxon>
        <taxon>Glomeromycotina</taxon>
        <taxon>Glomeromycetes</taxon>
        <taxon>Diversisporales</taxon>
        <taxon>Acaulosporaceae</taxon>
        <taxon>Acaulospora</taxon>
    </lineage>
</organism>
<sequence>MIRTEWMVLTSDIMTESCDNPGGSSKKANRELASDNHMKNSKGGMKNNNLAEIRELRTDSQNDEDKVMRVLTADTTIVSCDGSGGSCRGENQELVIGNKRYCNANGLINGRPDTSGGGLGCYENEETITDDSPDKGKTEDEMKKGMVVINARKL</sequence>
<protein>
    <submittedName>
        <fullName evidence="2">7166_t:CDS:1</fullName>
    </submittedName>
</protein>
<proteinExistence type="predicted"/>
<name>A0A9N9H2R9_9GLOM</name>
<dbReference type="EMBL" id="CAJVPV010009582">
    <property type="protein sequence ID" value="CAG8643031.1"/>
    <property type="molecule type" value="Genomic_DNA"/>
</dbReference>
<comment type="caution">
    <text evidence="2">The sequence shown here is derived from an EMBL/GenBank/DDBJ whole genome shotgun (WGS) entry which is preliminary data.</text>
</comment>
<dbReference type="Proteomes" id="UP000789342">
    <property type="component" value="Unassembled WGS sequence"/>
</dbReference>
<evidence type="ECO:0000256" key="1">
    <source>
        <dbReference type="SAM" id="MobiDB-lite"/>
    </source>
</evidence>